<comment type="function">
    <text evidence="9">Probably part of an ABC transporter complex. Responsible for energy coupling to the transport system.</text>
</comment>
<dbReference type="KEGG" id="mbw:MSBRW_0418"/>
<dbReference type="InterPro" id="IPR027417">
    <property type="entry name" value="P-loop_NTPase"/>
</dbReference>
<proteinExistence type="inferred from homology"/>
<keyword evidence="6" id="KW-0067">ATP-binding</keyword>
<accession>A0A0E3LKK3</accession>
<protein>
    <submittedName>
        <fullName evidence="11">ATPase component BioM of energizing module of biotin ECF transporter</fullName>
    </submittedName>
</protein>
<comment type="subcellular location">
    <subcellularLocation>
        <location evidence="1">Cell membrane</location>
        <topology evidence="1">Peripheral membrane protein</topology>
    </subcellularLocation>
</comment>
<evidence type="ECO:0000256" key="4">
    <source>
        <dbReference type="ARBA" id="ARBA00022475"/>
    </source>
</evidence>
<evidence type="ECO:0000313" key="11">
    <source>
        <dbReference type="EMBL" id="AKB49671.1"/>
    </source>
</evidence>
<keyword evidence="3" id="KW-0813">Transport</keyword>
<keyword evidence="8" id="KW-0472">Membrane</keyword>
<dbReference type="GO" id="GO:0005524">
    <property type="term" value="F:ATP binding"/>
    <property type="evidence" value="ECO:0007669"/>
    <property type="project" value="UniProtKB-KW"/>
</dbReference>
<dbReference type="InterPro" id="IPR015856">
    <property type="entry name" value="ABC_transpr_CbiO/EcfA_su"/>
</dbReference>
<dbReference type="PROSITE" id="PS50893">
    <property type="entry name" value="ABC_TRANSPORTER_2"/>
    <property type="match status" value="1"/>
</dbReference>
<evidence type="ECO:0000256" key="2">
    <source>
        <dbReference type="ARBA" id="ARBA00005417"/>
    </source>
</evidence>
<evidence type="ECO:0000256" key="7">
    <source>
        <dbReference type="ARBA" id="ARBA00022967"/>
    </source>
</evidence>
<gene>
    <name evidence="11" type="ORF">MSBRW_0418</name>
</gene>
<dbReference type="HOGENOM" id="CLU_000604_1_22_2"/>
<evidence type="ECO:0000256" key="1">
    <source>
        <dbReference type="ARBA" id="ARBA00004202"/>
    </source>
</evidence>
<dbReference type="Gene3D" id="3.40.50.300">
    <property type="entry name" value="P-loop containing nucleotide triphosphate hydrolases"/>
    <property type="match status" value="1"/>
</dbReference>
<dbReference type="CDD" id="cd03225">
    <property type="entry name" value="ABC_cobalt_CbiO_domain1"/>
    <property type="match status" value="1"/>
</dbReference>
<dbReference type="GO" id="GO:0043190">
    <property type="term" value="C:ATP-binding cassette (ABC) transporter complex"/>
    <property type="evidence" value="ECO:0007669"/>
    <property type="project" value="TreeGrafter"/>
</dbReference>
<dbReference type="Proteomes" id="UP000033038">
    <property type="component" value="Chromosome"/>
</dbReference>
<dbReference type="SMART" id="SM00382">
    <property type="entry name" value="AAA"/>
    <property type="match status" value="1"/>
</dbReference>
<dbReference type="PATRIC" id="fig|1434109.4.peg.503"/>
<dbReference type="AlphaFoldDB" id="A0A0E3LKK3"/>
<keyword evidence="5" id="KW-0547">Nucleotide-binding</keyword>
<dbReference type="EMBL" id="CP009526">
    <property type="protein sequence ID" value="AKB49671.1"/>
    <property type="molecule type" value="Genomic_DNA"/>
</dbReference>
<evidence type="ECO:0000256" key="9">
    <source>
        <dbReference type="ARBA" id="ARBA00025157"/>
    </source>
</evidence>
<dbReference type="FunFam" id="3.40.50.300:FF:000224">
    <property type="entry name" value="Energy-coupling factor transporter ATP-binding protein EcfA"/>
    <property type="match status" value="1"/>
</dbReference>
<evidence type="ECO:0000256" key="5">
    <source>
        <dbReference type="ARBA" id="ARBA00022741"/>
    </source>
</evidence>
<dbReference type="PANTHER" id="PTHR43553:SF24">
    <property type="entry name" value="ENERGY-COUPLING FACTOR TRANSPORTER ATP-BINDING PROTEIN ECFA1"/>
    <property type="match status" value="1"/>
</dbReference>
<keyword evidence="7" id="KW-1278">Translocase</keyword>
<dbReference type="GO" id="GO:0042626">
    <property type="term" value="F:ATPase-coupled transmembrane transporter activity"/>
    <property type="evidence" value="ECO:0007669"/>
    <property type="project" value="TreeGrafter"/>
</dbReference>
<evidence type="ECO:0000256" key="3">
    <source>
        <dbReference type="ARBA" id="ARBA00022448"/>
    </source>
</evidence>
<evidence type="ECO:0000259" key="10">
    <source>
        <dbReference type="PROSITE" id="PS50893"/>
    </source>
</evidence>
<dbReference type="InterPro" id="IPR003593">
    <property type="entry name" value="AAA+_ATPase"/>
</dbReference>
<feature type="domain" description="ABC transporter" evidence="10">
    <location>
        <begin position="2"/>
        <end position="235"/>
    </location>
</feature>
<organism evidence="11 12">
    <name type="scientific">Methanosarcina barkeri str. Wiesmoor</name>
    <dbReference type="NCBI Taxonomy" id="1434109"/>
    <lineage>
        <taxon>Archaea</taxon>
        <taxon>Methanobacteriati</taxon>
        <taxon>Methanobacteriota</taxon>
        <taxon>Stenosarchaea group</taxon>
        <taxon>Methanomicrobia</taxon>
        <taxon>Methanosarcinales</taxon>
        <taxon>Methanosarcinaceae</taxon>
        <taxon>Methanosarcina</taxon>
    </lineage>
</organism>
<comment type="similarity">
    <text evidence="2">Belongs to the ABC transporter superfamily.</text>
</comment>
<dbReference type="RefSeq" id="WP_011305616.1">
    <property type="nucleotide sequence ID" value="NZ_CP009526.1"/>
</dbReference>
<sequence length="274" mass="29941">MIRLEKVSYSYPDGTPALENINLVIKKGEFIGVIGKNGSGKSTLALQLSGLLKPQAGRVLISGIDTCDPSKLPGIRKLVGIVFQNPETQFVGRTVEEDLAFGPENLCLPPIEIRKLVDMALAETGLEKYRHRSPKTLSGGQGQCVALAGILAMSPECLIFDEVTSMLDPESGIAVLENIKKLHRKGKTIVYITHNLEELHDADRVIVMEKGKVRLEGEPESIFSDVSLQTLGLALPSLIELAENLKMHGVVIPWENTSSPQSFAEEICRLFLKT</sequence>
<dbReference type="Pfam" id="PF00005">
    <property type="entry name" value="ABC_tran"/>
    <property type="match status" value="1"/>
</dbReference>
<evidence type="ECO:0000256" key="6">
    <source>
        <dbReference type="ARBA" id="ARBA00022840"/>
    </source>
</evidence>
<evidence type="ECO:0000256" key="8">
    <source>
        <dbReference type="ARBA" id="ARBA00023136"/>
    </source>
</evidence>
<dbReference type="InterPro" id="IPR030947">
    <property type="entry name" value="EcfA_1"/>
</dbReference>
<dbReference type="InterPro" id="IPR003439">
    <property type="entry name" value="ABC_transporter-like_ATP-bd"/>
</dbReference>
<dbReference type="InterPro" id="IPR050095">
    <property type="entry name" value="ECF_ABC_transporter_ATP-bd"/>
</dbReference>
<dbReference type="SUPFAM" id="SSF52540">
    <property type="entry name" value="P-loop containing nucleoside triphosphate hydrolases"/>
    <property type="match status" value="1"/>
</dbReference>
<dbReference type="GO" id="GO:0016887">
    <property type="term" value="F:ATP hydrolysis activity"/>
    <property type="evidence" value="ECO:0007669"/>
    <property type="project" value="InterPro"/>
</dbReference>
<reference evidence="11 12" key="1">
    <citation type="submission" date="2014-07" db="EMBL/GenBank/DDBJ databases">
        <title>Methanogenic archaea and the global carbon cycle.</title>
        <authorList>
            <person name="Henriksen J.R."/>
            <person name="Luke J."/>
            <person name="Reinhart S."/>
            <person name="Benedict M.N."/>
            <person name="Youngblut N.D."/>
            <person name="Metcalf M.E."/>
            <person name="Whitaker R.J."/>
            <person name="Metcalf W.W."/>
        </authorList>
    </citation>
    <scope>NUCLEOTIDE SEQUENCE [LARGE SCALE GENOMIC DNA]</scope>
    <source>
        <strain evidence="11 12">Wiesmoor</strain>
    </source>
</reference>
<evidence type="ECO:0000313" key="12">
    <source>
        <dbReference type="Proteomes" id="UP000033038"/>
    </source>
</evidence>
<dbReference type="NCBIfam" id="TIGR04520">
    <property type="entry name" value="ECF_ATPase_1"/>
    <property type="match status" value="1"/>
</dbReference>
<keyword evidence="4" id="KW-1003">Cell membrane</keyword>
<dbReference type="PANTHER" id="PTHR43553">
    <property type="entry name" value="HEAVY METAL TRANSPORTER"/>
    <property type="match status" value="1"/>
</dbReference>
<name>A0A0E3LKK3_METBA</name>
<dbReference type="GeneID" id="24821826"/>